<organism evidence="2 3">
    <name type="scientific">Phomopsis amygdali</name>
    <name type="common">Fusicoccum amygdali</name>
    <dbReference type="NCBI Taxonomy" id="1214568"/>
    <lineage>
        <taxon>Eukaryota</taxon>
        <taxon>Fungi</taxon>
        <taxon>Dikarya</taxon>
        <taxon>Ascomycota</taxon>
        <taxon>Pezizomycotina</taxon>
        <taxon>Sordariomycetes</taxon>
        <taxon>Sordariomycetidae</taxon>
        <taxon>Diaporthales</taxon>
        <taxon>Diaporthaceae</taxon>
        <taxon>Diaporthe</taxon>
    </lineage>
</organism>
<dbReference type="PROSITE" id="PS51186">
    <property type="entry name" value="GNAT"/>
    <property type="match status" value="1"/>
</dbReference>
<evidence type="ECO:0000313" key="3">
    <source>
        <dbReference type="Proteomes" id="UP001265746"/>
    </source>
</evidence>
<dbReference type="Proteomes" id="UP001265746">
    <property type="component" value="Unassembled WGS sequence"/>
</dbReference>
<evidence type="ECO:0000313" key="2">
    <source>
        <dbReference type="EMBL" id="KAK2613191.1"/>
    </source>
</evidence>
<accession>A0AAD9SMQ4</accession>
<comment type="caution">
    <text evidence="2">The sequence shown here is derived from an EMBL/GenBank/DDBJ whole genome shotgun (WGS) entry which is preliminary data.</text>
</comment>
<dbReference type="InterPro" id="IPR000182">
    <property type="entry name" value="GNAT_dom"/>
</dbReference>
<feature type="domain" description="N-acetyltransferase" evidence="1">
    <location>
        <begin position="129"/>
        <end position="209"/>
    </location>
</feature>
<dbReference type="CDD" id="cd04301">
    <property type="entry name" value="NAT_SF"/>
    <property type="match status" value="1"/>
</dbReference>
<dbReference type="SUPFAM" id="SSF55729">
    <property type="entry name" value="Acyl-CoA N-acyltransferases (Nat)"/>
    <property type="match status" value="1"/>
</dbReference>
<dbReference type="AlphaFoldDB" id="A0AAD9SMQ4"/>
<dbReference type="InterPro" id="IPR052523">
    <property type="entry name" value="Trichothecene_AcTrans"/>
</dbReference>
<dbReference type="InterPro" id="IPR016181">
    <property type="entry name" value="Acyl_CoA_acyltransferase"/>
</dbReference>
<dbReference type="Gene3D" id="3.40.630.30">
    <property type="match status" value="1"/>
</dbReference>
<dbReference type="PANTHER" id="PTHR42791:SF1">
    <property type="entry name" value="N-ACETYLTRANSFERASE DOMAIN-CONTAINING PROTEIN"/>
    <property type="match status" value="1"/>
</dbReference>
<sequence length="220" mass="24848">MLNNPSAERVDRTVQALTPAFRGDPVYTWLLHTFDSSDHDSVRRELLRAFFTQCALNDGLFIEVDDYGSCGLLIPPGAAAENPWTLLQAGIVPALWNIGLGTFKRAFLEYAPSTERMMEEAFTEEERKNHWYVFIMGTSADRRRQGLSSALVQNMQEKARTDGRPIWLEATTEASQNLYLKHGFQNHGEIILFGKGKVGRDGLLKKAGEGILIWSMSWRP</sequence>
<dbReference type="Pfam" id="PF00583">
    <property type="entry name" value="Acetyltransf_1"/>
    <property type="match status" value="1"/>
</dbReference>
<proteinExistence type="predicted"/>
<dbReference type="PANTHER" id="PTHR42791">
    <property type="entry name" value="GNAT FAMILY ACETYLTRANSFERASE"/>
    <property type="match status" value="1"/>
</dbReference>
<protein>
    <recommendedName>
        <fullName evidence="1">N-acetyltransferase domain-containing protein</fullName>
    </recommendedName>
</protein>
<evidence type="ECO:0000259" key="1">
    <source>
        <dbReference type="PROSITE" id="PS51186"/>
    </source>
</evidence>
<keyword evidence="3" id="KW-1185">Reference proteome</keyword>
<name>A0AAD9SMQ4_PHOAM</name>
<dbReference type="EMBL" id="JAUJFL010000001">
    <property type="protein sequence ID" value="KAK2613191.1"/>
    <property type="molecule type" value="Genomic_DNA"/>
</dbReference>
<reference evidence="2" key="1">
    <citation type="submission" date="2023-06" db="EMBL/GenBank/DDBJ databases">
        <authorList>
            <person name="Noh H."/>
        </authorList>
    </citation>
    <scope>NUCLEOTIDE SEQUENCE</scope>
    <source>
        <strain evidence="2">DUCC20226</strain>
    </source>
</reference>
<dbReference type="GO" id="GO:0016747">
    <property type="term" value="F:acyltransferase activity, transferring groups other than amino-acyl groups"/>
    <property type="evidence" value="ECO:0007669"/>
    <property type="project" value="InterPro"/>
</dbReference>
<gene>
    <name evidence="2" type="ORF">N8I77_000118</name>
</gene>